<proteinExistence type="predicted"/>
<feature type="chain" id="PRO_5029011193" evidence="1">
    <location>
        <begin position="20"/>
        <end position="100"/>
    </location>
</feature>
<evidence type="ECO:0000313" key="2">
    <source>
        <dbReference type="Proteomes" id="UP000492821"/>
    </source>
</evidence>
<keyword evidence="1" id="KW-0732">Signal</keyword>
<evidence type="ECO:0000313" key="3">
    <source>
        <dbReference type="WBParaSite" id="Pan_g12197.t1"/>
    </source>
</evidence>
<dbReference type="Proteomes" id="UP000492821">
    <property type="component" value="Unassembled WGS sequence"/>
</dbReference>
<dbReference type="AlphaFoldDB" id="A0A7E4US99"/>
<feature type="signal peptide" evidence="1">
    <location>
        <begin position="1"/>
        <end position="19"/>
    </location>
</feature>
<sequence>MNFIIAIFIVLSIAVQCQAEVVLKKGSNETVTFDGDEVEITVHNPHASDTYVVFCFASAANAHSEACPKGYLQHNVISEESQILKRKVNRQGQLFVGSTL</sequence>
<dbReference type="WBParaSite" id="Pan_g12197.t1">
    <property type="protein sequence ID" value="Pan_g12197.t1"/>
    <property type="gene ID" value="Pan_g12197"/>
</dbReference>
<keyword evidence="2" id="KW-1185">Reference proteome</keyword>
<accession>A0A7E4US99</accession>
<evidence type="ECO:0000256" key="1">
    <source>
        <dbReference type="SAM" id="SignalP"/>
    </source>
</evidence>
<protein>
    <submittedName>
        <fullName evidence="3">Uncharacterized protein</fullName>
    </submittedName>
</protein>
<reference evidence="3" key="2">
    <citation type="submission" date="2020-10" db="UniProtKB">
        <authorList>
            <consortium name="WormBaseParasite"/>
        </authorList>
    </citation>
    <scope>IDENTIFICATION</scope>
</reference>
<organism evidence="2 3">
    <name type="scientific">Panagrellus redivivus</name>
    <name type="common">Microworm</name>
    <dbReference type="NCBI Taxonomy" id="6233"/>
    <lineage>
        <taxon>Eukaryota</taxon>
        <taxon>Metazoa</taxon>
        <taxon>Ecdysozoa</taxon>
        <taxon>Nematoda</taxon>
        <taxon>Chromadorea</taxon>
        <taxon>Rhabditida</taxon>
        <taxon>Tylenchina</taxon>
        <taxon>Panagrolaimomorpha</taxon>
        <taxon>Panagrolaimoidea</taxon>
        <taxon>Panagrolaimidae</taxon>
        <taxon>Panagrellus</taxon>
    </lineage>
</organism>
<name>A0A7E4US99_PANRE</name>
<reference evidence="2" key="1">
    <citation type="journal article" date="2013" name="Genetics">
        <title>The draft genome and transcriptome of Panagrellus redivivus are shaped by the harsh demands of a free-living lifestyle.</title>
        <authorList>
            <person name="Srinivasan J."/>
            <person name="Dillman A.R."/>
            <person name="Macchietto M.G."/>
            <person name="Heikkinen L."/>
            <person name="Lakso M."/>
            <person name="Fracchia K.M."/>
            <person name="Antoshechkin I."/>
            <person name="Mortazavi A."/>
            <person name="Wong G."/>
            <person name="Sternberg P.W."/>
        </authorList>
    </citation>
    <scope>NUCLEOTIDE SEQUENCE [LARGE SCALE GENOMIC DNA]</scope>
    <source>
        <strain evidence="2">MT8872</strain>
    </source>
</reference>